<dbReference type="Gene3D" id="2.60.40.10">
    <property type="entry name" value="Immunoglobulins"/>
    <property type="match status" value="1"/>
</dbReference>
<reference evidence="1 2" key="1">
    <citation type="submission" date="2024-05" db="EMBL/GenBank/DDBJ databases">
        <title>Genome sequencing and assembly of Indian major carp, Cirrhinus mrigala (Hamilton, 1822).</title>
        <authorList>
            <person name="Mohindra V."/>
            <person name="Chowdhury L.M."/>
            <person name="Lal K."/>
            <person name="Jena J.K."/>
        </authorList>
    </citation>
    <scope>NUCLEOTIDE SEQUENCE [LARGE SCALE GENOMIC DNA]</scope>
    <source>
        <strain evidence="1">CM1030</strain>
        <tissue evidence="1">Blood</tissue>
    </source>
</reference>
<proteinExistence type="predicted"/>
<name>A0ABD0PW51_CIRMR</name>
<comment type="caution">
    <text evidence="1">The sequence shown here is derived from an EMBL/GenBank/DDBJ whole genome shotgun (WGS) entry which is preliminary data.</text>
</comment>
<organism evidence="1 2">
    <name type="scientific">Cirrhinus mrigala</name>
    <name type="common">Mrigala</name>
    <dbReference type="NCBI Taxonomy" id="683832"/>
    <lineage>
        <taxon>Eukaryota</taxon>
        <taxon>Metazoa</taxon>
        <taxon>Chordata</taxon>
        <taxon>Craniata</taxon>
        <taxon>Vertebrata</taxon>
        <taxon>Euteleostomi</taxon>
        <taxon>Actinopterygii</taxon>
        <taxon>Neopterygii</taxon>
        <taxon>Teleostei</taxon>
        <taxon>Ostariophysi</taxon>
        <taxon>Cypriniformes</taxon>
        <taxon>Cyprinidae</taxon>
        <taxon>Labeoninae</taxon>
        <taxon>Labeonini</taxon>
        <taxon>Cirrhinus</taxon>
    </lineage>
</organism>
<dbReference type="AlphaFoldDB" id="A0ABD0PW51"/>
<feature type="non-terminal residue" evidence="1">
    <location>
        <position position="51"/>
    </location>
</feature>
<feature type="non-terminal residue" evidence="1">
    <location>
        <position position="1"/>
    </location>
</feature>
<dbReference type="Proteomes" id="UP001529510">
    <property type="component" value="Unassembled WGS sequence"/>
</dbReference>
<evidence type="ECO:0000313" key="1">
    <source>
        <dbReference type="EMBL" id="KAL0178268.1"/>
    </source>
</evidence>
<gene>
    <name evidence="1" type="ORF">M9458_027162</name>
</gene>
<keyword evidence="2" id="KW-1185">Reference proteome</keyword>
<protein>
    <submittedName>
        <fullName evidence="1">Uncharacterized protein</fullName>
    </submittedName>
</protein>
<dbReference type="EMBL" id="JAMKFB020000013">
    <property type="protein sequence ID" value="KAL0178268.1"/>
    <property type="molecule type" value="Genomic_DNA"/>
</dbReference>
<evidence type="ECO:0000313" key="2">
    <source>
        <dbReference type="Proteomes" id="UP001529510"/>
    </source>
</evidence>
<sequence length="51" mass="5673">FSMLTDGVNLLMTSDGGYPSPTLQWMMGTSDITNQTQTRLMQDKQTGLYVV</sequence>
<accession>A0ABD0PW51</accession>
<dbReference type="InterPro" id="IPR013783">
    <property type="entry name" value="Ig-like_fold"/>
</dbReference>